<reference evidence="1 2" key="1">
    <citation type="submission" date="2020-04" db="EMBL/GenBank/DDBJ databases">
        <title>Draft genome of Pyxidicoccus fallax type strain.</title>
        <authorList>
            <person name="Whitworth D.E."/>
        </authorList>
    </citation>
    <scope>NUCLEOTIDE SEQUENCE [LARGE SCALE GENOMIC DNA]</scope>
    <source>
        <strain evidence="1 2">DSM 14698</strain>
    </source>
</reference>
<keyword evidence="2" id="KW-1185">Reference proteome</keyword>
<dbReference type="PANTHER" id="PTHR34613:SF1">
    <property type="entry name" value="SLL6017 PROTEIN"/>
    <property type="match status" value="1"/>
</dbReference>
<sequence>MAHGRDEQAGPEIVQAVVGAVRGLEDERSSFYFDLVLSSLGEAARRALEALMKSGNYEYQTEFVRKWIEEGLQKGRQKGRQEGEVIALLEVLDARGIEVGAEARQRIQDCTDPAQLKAWLRMAVKVDSVQQLFEEAPAPQPC</sequence>
<evidence type="ECO:0000313" key="2">
    <source>
        <dbReference type="Proteomes" id="UP000518300"/>
    </source>
</evidence>
<name>A0A848LKC0_9BACT</name>
<evidence type="ECO:0000313" key="1">
    <source>
        <dbReference type="EMBL" id="NMO18171.1"/>
    </source>
</evidence>
<organism evidence="1 2">
    <name type="scientific">Pyxidicoccus fallax</name>
    <dbReference type="NCBI Taxonomy" id="394095"/>
    <lineage>
        <taxon>Bacteria</taxon>
        <taxon>Pseudomonadati</taxon>
        <taxon>Myxococcota</taxon>
        <taxon>Myxococcia</taxon>
        <taxon>Myxococcales</taxon>
        <taxon>Cystobacterineae</taxon>
        <taxon>Myxococcaceae</taxon>
        <taxon>Pyxidicoccus</taxon>
    </lineage>
</organism>
<dbReference type="EMBL" id="JABBJJ010000126">
    <property type="protein sequence ID" value="NMO18171.1"/>
    <property type="molecule type" value="Genomic_DNA"/>
</dbReference>
<dbReference type="PANTHER" id="PTHR34613">
    <property type="entry name" value="SLL0800 PROTEIN"/>
    <property type="match status" value="1"/>
</dbReference>
<protein>
    <submittedName>
        <fullName evidence="1">Uncharacterized protein</fullName>
    </submittedName>
</protein>
<accession>A0A848LKC0</accession>
<dbReference type="AlphaFoldDB" id="A0A848LKC0"/>
<dbReference type="Proteomes" id="UP000518300">
    <property type="component" value="Unassembled WGS sequence"/>
</dbReference>
<comment type="caution">
    <text evidence="1">The sequence shown here is derived from an EMBL/GenBank/DDBJ whole genome shotgun (WGS) entry which is preliminary data.</text>
</comment>
<dbReference type="RefSeq" id="WP_169347445.1">
    <property type="nucleotide sequence ID" value="NZ_JABBJJ010000126.1"/>
</dbReference>
<proteinExistence type="predicted"/>
<gene>
    <name evidence="1" type="ORF">HG543_25415</name>
</gene>